<dbReference type="GO" id="GO:0005869">
    <property type="term" value="C:dynactin complex"/>
    <property type="evidence" value="ECO:0007669"/>
    <property type="project" value="InterPro"/>
</dbReference>
<dbReference type="AlphaFoldDB" id="W4K518"/>
<keyword evidence="6" id="KW-1185">Reference proteome</keyword>
<dbReference type="KEGG" id="hir:HETIRDRAFT_123022"/>
<feature type="coiled-coil region" evidence="3">
    <location>
        <begin position="318"/>
        <end position="384"/>
    </location>
</feature>
<evidence type="ECO:0000256" key="2">
    <source>
        <dbReference type="ARBA" id="ARBA00022490"/>
    </source>
</evidence>
<feature type="region of interest" description="Disordered" evidence="4">
    <location>
        <begin position="264"/>
        <end position="283"/>
    </location>
</feature>
<evidence type="ECO:0000313" key="5">
    <source>
        <dbReference type="EMBL" id="ETW80465.1"/>
    </source>
</evidence>
<feature type="region of interest" description="Disordered" evidence="4">
    <location>
        <begin position="167"/>
        <end position="187"/>
    </location>
</feature>
<keyword evidence="2" id="KW-0963">Cytoplasm</keyword>
<feature type="compositionally biased region" description="Low complexity" evidence="4">
    <location>
        <begin position="90"/>
        <end position="108"/>
    </location>
</feature>
<reference evidence="5 6" key="1">
    <citation type="journal article" date="2012" name="New Phytol.">
        <title>Insight into trade-off between wood decay and parasitism from the genome of a fungal forest pathogen.</title>
        <authorList>
            <person name="Olson A."/>
            <person name="Aerts A."/>
            <person name="Asiegbu F."/>
            <person name="Belbahri L."/>
            <person name="Bouzid O."/>
            <person name="Broberg A."/>
            <person name="Canback B."/>
            <person name="Coutinho P.M."/>
            <person name="Cullen D."/>
            <person name="Dalman K."/>
            <person name="Deflorio G."/>
            <person name="van Diepen L.T."/>
            <person name="Dunand C."/>
            <person name="Duplessis S."/>
            <person name="Durling M."/>
            <person name="Gonthier P."/>
            <person name="Grimwood J."/>
            <person name="Fossdal C.G."/>
            <person name="Hansson D."/>
            <person name="Henrissat B."/>
            <person name="Hietala A."/>
            <person name="Himmelstrand K."/>
            <person name="Hoffmeister D."/>
            <person name="Hogberg N."/>
            <person name="James T.Y."/>
            <person name="Karlsson M."/>
            <person name="Kohler A."/>
            <person name="Kues U."/>
            <person name="Lee Y.H."/>
            <person name="Lin Y.C."/>
            <person name="Lind M."/>
            <person name="Lindquist E."/>
            <person name="Lombard V."/>
            <person name="Lucas S."/>
            <person name="Lunden K."/>
            <person name="Morin E."/>
            <person name="Murat C."/>
            <person name="Park J."/>
            <person name="Raffaello T."/>
            <person name="Rouze P."/>
            <person name="Salamov A."/>
            <person name="Schmutz J."/>
            <person name="Solheim H."/>
            <person name="Stahlberg J."/>
            <person name="Velez H."/>
            <person name="de Vries R.P."/>
            <person name="Wiebenga A."/>
            <person name="Woodward S."/>
            <person name="Yakovlev I."/>
            <person name="Garbelotto M."/>
            <person name="Martin F."/>
            <person name="Grigoriev I.V."/>
            <person name="Stenlid J."/>
        </authorList>
    </citation>
    <scope>NUCLEOTIDE SEQUENCE [LARGE SCALE GENOMIC DNA]</scope>
    <source>
        <strain evidence="5 6">TC 32-1</strain>
    </source>
</reference>
<sequence length="390" mass="43495">MSVNKYANLPDIDTAPDIYETEDVFPSSQAKQGDSSDEESGVQTRHTSRGKIIEAPGREELDNSSLIGTDEASRRFKRAERKSRQDRSLYKYPPSRSLSPSPSRQKSLSARLRLLQNELASLENEVSDPSNPLLQKEREESNVDPGELIKGLVDVRARLDKVSQKEGRSRLVQEEEGATTKVKDGDQAKDGVKELAEMDRRVGEVEKLIGSSSTSLDEASPMPTPLLLLLSRLNTQVTVLTQPRHLDNISRRLKLLLSDLDRVSSANQQHRRQSHHNEAAIPPNAAPSALQEQITPILTRLVPSLPHIPHILMRLRTLSALHTSAAEFQSTLEGLEEEQKKAREALEELSRALDSVEGSLDENRKLVEGNVSGLEERVQSLLQRVEQVSR</sequence>
<evidence type="ECO:0000256" key="1">
    <source>
        <dbReference type="ARBA" id="ARBA00004496"/>
    </source>
</evidence>
<dbReference type="InParanoid" id="W4K518"/>
<dbReference type="OrthoDB" id="4977at2759"/>
<dbReference type="PANTHER" id="PTHR15346">
    <property type="entry name" value="DYNACTIN SUBUNIT"/>
    <property type="match status" value="1"/>
</dbReference>
<evidence type="ECO:0000256" key="4">
    <source>
        <dbReference type="SAM" id="MobiDB-lite"/>
    </source>
</evidence>
<dbReference type="RefSeq" id="XP_009547211.1">
    <property type="nucleotide sequence ID" value="XM_009548916.1"/>
</dbReference>
<comment type="subcellular location">
    <subcellularLocation>
        <location evidence="1">Cytoplasm</location>
    </subcellularLocation>
</comment>
<feature type="region of interest" description="Disordered" evidence="4">
    <location>
        <begin position="1"/>
        <end position="108"/>
    </location>
</feature>
<dbReference type="eggNOG" id="KOG3958">
    <property type="taxonomic scope" value="Eukaryota"/>
</dbReference>
<dbReference type="Proteomes" id="UP000030671">
    <property type="component" value="Unassembled WGS sequence"/>
</dbReference>
<evidence type="ECO:0000313" key="6">
    <source>
        <dbReference type="Proteomes" id="UP000030671"/>
    </source>
</evidence>
<dbReference type="Pfam" id="PF04912">
    <property type="entry name" value="Dynamitin"/>
    <property type="match status" value="2"/>
</dbReference>
<protein>
    <submittedName>
        <fullName evidence="5">Uncharacterized protein</fullName>
    </submittedName>
</protein>
<keyword evidence="3" id="KW-0175">Coiled coil</keyword>
<dbReference type="EMBL" id="KI925459">
    <property type="protein sequence ID" value="ETW80465.1"/>
    <property type="molecule type" value="Genomic_DNA"/>
</dbReference>
<name>W4K518_HETIT</name>
<dbReference type="GeneID" id="20666803"/>
<dbReference type="STRING" id="747525.W4K518"/>
<dbReference type="GO" id="GO:0007017">
    <property type="term" value="P:microtubule-based process"/>
    <property type="evidence" value="ECO:0007669"/>
    <property type="project" value="InterPro"/>
</dbReference>
<feature type="region of interest" description="Disordered" evidence="4">
    <location>
        <begin position="121"/>
        <end position="143"/>
    </location>
</feature>
<dbReference type="InterPro" id="IPR028133">
    <property type="entry name" value="Dynamitin"/>
</dbReference>
<dbReference type="GO" id="GO:0005737">
    <property type="term" value="C:cytoplasm"/>
    <property type="evidence" value="ECO:0007669"/>
    <property type="project" value="UniProtKB-SubCell"/>
</dbReference>
<organism evidence="5 6">
    <name type="scientific">Heterobasidion irregulare (strain TC 32-1)</name>
    <dbReference type="NCBI Taxonomy" id="747525"/>
    <lineage>
        <taxon>Eukaryota</taxon>
        <taxon>Fungi</taxon>
        <taxon>Dikarya</taxon>
        <taxon>Basidiomycota</taxon>
        <taxon>Agaricomycotina</taxon>
        <taxon>Agaricomycetes</taxon>
        <taxon>Russulales</taxon>
        <taxon>Bondarzewiaceae</taxon>
        <taxon>Heterobasidion</taxon>
        <taxon>Heterobasidion annosum species complex</taxon>
    </lineage>
</organism>
<proteinExistence type="predicted"/>
<gene>
    <name evidence="5" type="ORF">HETIRDRAFT_123022</name>
</gene>
<evidence type="ECO:0000256" key="3">
    <source>
        <dbReference type="SAM" id="Coils"/>
    </source>
</evidence>
<accession>W4K518</accession>
<dbReference type="HOGENOM" id="CLU_033559_0_0_1"/>